<organism evidence="3 4">
    <name type="scientific">Faecalicatena orotica</name>
    <dbReference type="NCBI Taxonomy" id="1544"/>
    <lineage>
        <taxon>Bacteria</taxon>
        <taxon>Bacillati</taxon>
        <taxon>Bacillota</taxon>
        <taxon>Clostridia</taxon>
        <taxon>Lachnospirales</taxon>
        <taxon>Lachnospiraceae</taxon>
        <taxon>Faecalicatena</taxon>
    </lineage>
</organism>
<proteinExistence type="predicted"/>
<keyword evidence="1" id="KW-1133">Transmembrane helix</keyword>
<gene>
    <name evidence="3" type="ORF">A8806_10380</name>
</gene>
<dbReference type="InterPro" id="IPR043128">
    <property type="entry name" value="Rev_trsase/Diguanyl_cyclase"/>
</dbReference>
<keyword evidence="1" id="KW-0812">Transmembrane</keyword>
<dbReference type="SUPFAM" id="SSF55073">
    <property type="entry name" value="Nucleotide cyclase"/>
    <property type="match status" value="1"/>
</dbReference>
<feature type="transmembrane region" description="Helical" evidence="1">
    <location>
        <begin position="100"/>
        <end position="119"/>
    </location>
</feature>
<feature type="transmembrane region" description="Helical" evidence="1">
    <location>
        <begin position="39"/>
        <end position="60"/>
    </location>
</feature>
<feature type="transmembrane region" description="Helical" evidence="1">
    <location>
        <begin position="66"/>
        <end position="88"/>
    </location>
</feature>
<dbReference type="Pfam" id="PF00990">
    <property type="entry name" value="GGDEF"/>
    <property type="match status" value="1"/>
</dbReference>
<dbReference type="Proteomes" id="UP000245845">
    <property type="component" value="Unassembled WGS sequence"/>
</dbReference>
<comment type="caution">
    <text evidence="3">The sequence shown here is derived from an EMBL/GenBank/DDBJ whole genome shotgun (WGS) entry which is preliminary data.</text>
</comment>
<keyword evidence="4" id="KW-1185">Reference proteome</keyword>
<accession>A0A2Y9C4P3</accession>
<dbReference type="OrthoDB" id="9804955at2"/>
<evidence type="ECO:0000256" key="1">
    <source>
        <dbReference type="SAM" id="Phobius"/>
    </source>
</evidence>
<protein>
    <submittedName>
        <fullName evidence="3">Diguanylate cyclase (GGDEF)-like protein</fullName>
    </submittedName>
</protein>
<dbReference type="PANTHER" id="PTHR45138">
    <property type="entry name" value="REGULATORY COMPONENTS OF SENSORY TRANSDUCTION SYSTEM"/>
    <property type="match status" value="1"/>
</dbReference>
<evidence type="ECO:0000313" key="4">
    <source>
        <dbReference type="Proteomes" id="UP000245845"/>
    </source>
</evidence>
<feature type="domain" description="GGDEF" evidence="2">
    <location>
        <begin position="245"/>
        <end position="377"/>
    </location>
</feature>
<sequence>MNIEFLEKLSFNNQFEHESEREIVLKRAAADSLASGKRAVPTIMFFEIMMLGMWFLRGGFFSSMEYIAYFIAYTSLLLCSIAAYIILIAVSRDIDHRYHIVEALSVVYDGFLIVWSVYITAVDTYYNGSFSGIIFITILVIVPIVSFVKPVFYMIFHVAGCGLILIIISLYTKEDVLANIINFSVFAIISLISSLTYYGVRINSYKRQVLLEEAAERDALSGLYNRQKLGQMSPMIWQRCIEKKIPLTCVLCDIDDFKQINDNYGHLVGDEWIQTVANVMKQSFQNDLCFRYGGEEFIVILPGRELETAVHLVKTIQTGLKTIQEKPGGIDVTLSFGIYEGQPSVEGENIEKFFSKADALMYQAKRNGKNQYCSECEKDMGYYSL</sequence>
<dbReference type="GO" id="GO:0052621">
    <property type="term" value="F:diguanylate cyclase activity"/>
    <property type="evidence" value="ECO:0007669"/>
    <property type="project" value="TreeGrafter"/>
</dbReference>
<dbReference type="EMBL" id="QGDL01000003">
    <property type="protein sequence ID" value="PWJ30676.1"/>
    <property type="molecule type" value="Genomic_DNA"/>
</dbReference>
<dbReference type="GO" id="GO:0005886">
    <property type="term" value="C:plasma membrane"/>
    <property type="evidence" value="ECO:0007669"/>
    <property type="project" value="TreeGrafter"/>
</dbReference>
<evidence type="ECO:0000259" key="2">
    <source>
        <dbReference type="PROSITE" id="PS50887"/>
    </source>
</evidence>
<dbReference type="PANTHER" id="PTHR45138:SF9">
    <property type="entry name" value="DIGUANYLATE CYCLASE DGCM-RELATED"/>
    <property type="match status" value="1"/>
</dbReference>
<evidence type="ECO:0000313" key="3">
    <source>
        <dbReference type="EMBL" id="PWJ30676.1"/>
    </source>
</evidence>
<dbReference type="FunFam" id="3.30.70.270:FF:000001">
    <property type="entry name" value="Diguanylate cyclase domain protein"/>
    <property type="match status" value="1"/>
</dbReference>
<dbReference type="Gene3D" id="3.30.70.270">
    <property type="match status" value="1"/>
</dbReference>
<dbReference type="InterPro" id="IPR029787">
    <property type="entry name" value="Nucleotide_cyclase"/>
</dbReference>
<dbReference type="RefSeq" id="WP_109730318.1">
    <property type="nucleotide sequence ID" value="NZ_BAAACK010000004.1"/>
</dbReference>
<dbReference type="InterPro" id="IPR050469">
    <property type="entry name" value="Diguanylate_Cyclase"/>
</dbReference>
<name>A0A2Y9C4P3_9FIRM</name>
<feature type="transmembrane region" description="Helical" evidence="1">
    <location>
        <begin position="125"/>
        <end position="145"/>
    </location>
</feature>
<dbReference type="PROSITE" id="PS50887">
    <property type="entry name" value="GGDEF"/>
    <property type="match status" value="1"/>
</dbReference>
<dbReference type="CDD" id="cd01949">
    <property type="entry name" value="GGDEF"/>
    <property type="match status" value="1"/>
</dbReference>
<dbReference type="SMART" id="SM00267">
    <property type="entry name" value="GGDEF"/>
    <property type="match status" value="1"/>
</dbReference>
<dbReference type="InterPro" id="IPR000160">
    <property type="entry name" value="GGDEF_dom"/>
</dbReference>
<dbReference type="NCBIfam" id="TIGR00254">
    <property type="entry name" value="GGDEF"/>
    <property type="match status" value="1"/>
</dbReference>
<keyword evidence="1" id="KW-0472">Membrane</keyword>
<dbReference type="GO" id="GO:1902201">
    <property type="term" value="P:negative regulation of bacterial-type flagellum-dependent cell motility"/>
    <property type="evidence" value="ECO:0007669"/>
    <property type="project" value="TreeGrafter"/>
</dbReference>
<feature type="transmembrane region" description="Helical" evidence="1">
    <location>
        <begin position="177"/>
        <end position="200"/>
    </location>
</feature>
<dbReference type="GO" id="GO:0043709">
    <property type="term" value="P:cell adhesion involved in single-species biofilm formation"/>
    <property type="evidence" value="ECO:0007669"/>
    <property type="project" value="TreeGrafter"/>
</dbReference>
<reference evidence="3 4" key="1">
    <citation type="submission" date="2018-05" db="EMBL/GenBank/DDBJ databases">
        <title>The Hungate 1000. A catalogue of reference genomes from the rumen microbiome.</title>
        <authorList>
            <person name="Kelly W."/>
        </authorList>
    </citation>
    <scope>NUCLEOTIDE SEQUENCE [LARGE SCALE GENOMIC DNA]</scope>
    <source>
        <strain evidence="3 4">NLAE-zl-C242</strain>
    </source>
</reference>
<feature type="transmembrane region" description="Helical" evidence="1">
    <location>
        <begin position="152"/>
        <end position="171"/>
    </location>
</feature>
<dbReference type="AlphaFoldDB" id="A0A2Y9C4P3"/>